<evidence type="ECO:0008006" key="3">
    <source>
        <dbReference type="Google" id="ProtNLM"/>
    </source>
</evidence>
<feature type="compositionally biased region" description="Basic and acidic residues" evidence="1">
    <location>
        <begin position="1"/>
        <end position="11"/>
    </location>
</feature>
<reference evidence="2" key="1">
    <citation type="submission" date="2022-10" db="EMBL/GenBank/DDBJ databases">
        <title>The complete genomes of actinobacterial strains from the NBC collection.</title>
        <authorList>
            <person name="Joergensen T.S."/>
            <person name="Alvarez Arevalo M."/>
            <person name="Sterndorff E.B."/>
            <person name="Faurdal D."/>
            <person name="Vuksanovic O."/>
            <person name="Mourched A.-S."/>
            <person name="Charusanti P."/>
            <person name="Shaw S."/>
            <person name="Blin K."/>
            <person name="Weber T."/>
        </authorList>
    </citation>
    <scope>NUCLEOTIDE SEQUENCE</scope>
    <source>
        <strain evidence="2">NBC 00180</strain>
    </source>
</reference>
<protein>
    <recommendedName>
        <fullName evidence="3">DUF1877 domain-containing protein</fullName>
    </recommendedName>
</protein>
<accession>A0AAU1ICE4</accession>
<feature type="region of interest" description="Disordered" evidence="1">
    <location>
        <begin position="1"/>
        <end position="45"/>
    </location>
</feature>
<sequence length="160" mass="16151">MPAETTAKEPAAEGVVPVPAGGLPGRQAAASVSSPHGAPGAAGPCSTHAVPAGGAGPFDAADAEVLLHALAMQLPFDQLPPLLVRRPGSTVEWAAADTAAWLSRAARHCAHPGVVTFTASWPLPSAAGPPTAWAWWNGLQQYLRYLTACTAGTAVAEFSA</sequence>
<evidence type="ECO:0000256" key="1">
    <source>
        <dbReference type="SAM" id="MobiDB-lite"/>
    </source>
</evidence>
<gene>
    <name evidence="2" type="ORF">OG477_41505</name>
</gene>
<dbReference type="EMBL" id="CP108140">
    <property type="protein sequence ID" value="WTP91379.1"/>
    <property type="molecule type" value="Genomic_DNA"/>
</dbReference>
<dbReference type="AlphaFoldDB" id="A0AAU1ICE4"/>
<feature type="compositionally biased region" description="Low complexity" evidence="1">
    <location>
        <begin position="12"/>
        <end position="21"/>
    </location>
</feature>
<proteinExistence type="predicted"/>
<evidence type="ECO:0000313" key="2">
    <source>
        <dbReference type="EMBL" id="WTP91379.1"/>
    </source>
</evidence>
<name>A0AAU1ICE4_9ACTN</name>
<organism evidence="2">
    <name type="scientific">Streptomyces sp. NBC_00180</name>
    <dbReference type="NCBI Taxonomy" id="2903632"/>
    <lineage>
        <taxon>Bacteria</taxon>
        <taxon>Bacillati</taxon>
        <taxon>Actinomycetota</taxon>
        <taxon>Actinomycetes</taxon>
        <taxon>Kitasatosporales</taxon>
        <taxon>Streptomycetaceae</taxon>
        <taxon>Streptomyces</taxon>
    </lineage>
</organism>